<protein>
    <submittedName>
        <fullName evidence="1">Uncharacterized protein</fullName>
    </submittedName>
</protein>
<sequence>MDGMITGENDELIGLSILDNNCVEHLIEIRFDGQISGHQCDKYADKASNRTPEENELNEQARRFAQYYVYCERGYDTVTPRRIHPERINAVRVAVASLSEAEFERYFGDLYRQLRSYDDSAVNRAIDIPDEATSADSLLYRKHVYLGLNPLETELGAEADAIAARHGLDLAADRLDSMSPEDISDAELDDWRAATAELGALAETADIDLSEGLQLAGVSSLRAVYLDDSGEEHVTDADDPFDRQPDAWIELPVMDPGSLPEFQAYINHNLACQVRDFFVRMGLEPPEPFRILGYGDFEAAEQYTRLDLYPNYVDPHEETAFADGYTGSNAGPTQ</sequence>
<evidence type="ECO:0000313" key="1">
    <source>
        <dbReference type="EMBL" id="QCW03632.1"/>
    </source>
</evidence>
<reference evidence="2" key="1">
    <citation type="submission" date="2019-05" db="EMBL/GenBank/DDBJ databases">
        <title>Complete Genome Sequence and Methylation Pattern of the Halophilic Archaeon Natrinema pallidum BOL6-1.</title>
        <authorList>
            <person name="DasSarma P."/>
            <person name="DasSarma B.P."/>
            <person name="DasSarma S.L."/>
            <person name="Martinez F.L."/>
            <person name="Guzman D."/>
            <person name="Roberts R.J."/>
            <person name="DasSarma S."/>
        </authorList>
    </citation>
    <scope>NUCLEOTIDE SEQUENCE [LARGE SCALE GENOMIC DNA]</scope>
    <source>
        <strain evidence="2">BOL6-1</strain>
    </source>
</reference>
<organism evidence="1 2">
    <name type="scientific">Natrinema pallidum</name>
    <dbReference type="NCBI Taxonomy" id="69527"/>
    <lineage>
        <taxon>Archaea</taxon>
        <taxon>Methanobacteriati</taxon>
        <taxon>Methanobacteriota</taxon>
        <taxon>Stenosarchaea group</taxon>
        <taxon>Halobacteria</taxon>
        <taxon>Halobacteriales</taxon>
        <taxon>Natrialbaceae</taxon>
        <taxon>Natrinema</taxon>
    </lineage>
</organism>
<dbReference type="Pfam" id="PF25858">
    <property type="entry name" value="DUF7958"/>
    <property type="match status" value="1"/>
</dbReference>
<dbReference type="KEGG" id="npl:FGF80_10445"/>
<keyword evidence="2" id="KW-1185">Reference proteome</keyword>
<dbReference type="GeneID" id="96156409"/>
<evidence type="ECO:0000313" key="2">
    <source>
        <dbReference type="Proteomes" id="UP000307562"/>
    </source>
</evidence>
<proteinExistence type="predicted"/>
<accession>A0A4P9TI60</accession>
<dbReference type="EMBL" id="CP040637">
    <property type="protein sequence ID" value="QCW03632.1"/>
    <property type="molecule type" value="Genomic_DNA"/>
</dbReference>
<dbReference type="AlphaFoldDB" id="A0A4P9TI60"/>
<gene>
    <name evidence="1" type="ORF">FGF80_10445</name>
</gene>
<dbReference type="Proteomes" id="UP000307562">
    <property type="component" value="Chromosome"/>
</dbReference>
<dbReference type="InterPro" id="IPR058264">
    <property type="entry name" value="DUF7958"/>
</dbReference>
<name>A0A4P9TI60_9EURY</name>
<dbReference type="RefSeq" id="WP_138653858.1">
    <property type="nucleotide sequence ID" value="NZ_CP040637.1"/>
</dbReference>